<gene>
    <name evidence="5" type="ORF">DJ568_11980</name>
</gene>
<protein>
    <recommendedName>
        <fullName evidence="4">FAD-binding domain-containing protein</fullName>
    </recommendedName>
</protein>
<dbReference type="Gene3D" id="3.50.50.60">
    <property type="entry name" value="FAD/NAD(P)-binding domain"/>
    <property type="match status" value="1"/>
</dbReference>
<evidence type="ECO:0000256" key="3">
    <source>
        <dbReference type="ARBA" id="ARBA00022827"/>
    </source>
</evidence>
<evidence type="ECO:0000313" key="6">
    <source>
        <dbReference type="Proteomes" id="UP000253209"/>
    </source>
</evidence>
<reference evidence="5 6" key="1">
    <citation type="submission" date="2018-05" db="EMBL/GenBank/DDBJ databases">
        <title>Mucilaginibacter hurinus sp. nov., isolated from briquette warehouse soil.</title>
        <authorList>
            <person name="Choi L."/>
        </authorList>
    </citation>
    <scope>NUCLEOTIDE SEQUENCE [LARGE SCALE GENOMIC DNA]</scope>
    <source>
        <strain evidence="5 6">ZR32</strain>
    </source>
</reference>
<dbReference type="AlphaFoldDB" id="A0A367GM38"/>
<dbReference type="InterPro" id="IPR002938">
    <property type="entry name" value="FAD-bd"/>
</dbReference>
<dbReference type="InterPro" id="IPR036188">
    <property type="entry name" value="FAD/NAD-bd_sf"/>
</dbReference>
<feature type="domain" description="FAD-binding" evidence="4">
    <location>
        <begin position="8"/>
        <end position="345"/>
    </location>
</feature>
<name>A0A367GM38_9SPHI</name>
<dbReference type="Pfam" id="PF01494">
    <property type="entry name" value="FAD_binding_3"/>
    <property type="match status" value="1"/>
</dbReference>
<dbReference type="EMBL" id="QGDC01000006">
    <property type="protein sequence ID" value="RCH54534.1"/>
    <property type="molecule type" value="Genomic_DNA"/>
</dbReference>
<keyword evidence="2" id="KW-0285">Flavoprotein</keyword>
<proteinExistence type="predicted"/>
<organism evidence="5 6">
    <name type="scientific">Mucilaginibacter hurinus</name>
    <dbReference type="NCBI Taxonomy" id="2201324"/>
    <lineage>
        <taxon>Bacteria</taxon>
        <taxon>Pseudomonadati</taxon>
        <taxon>Bacteroidota</taxon>
        <taxon>Sphingobacteriia</taxon>
        <taxon>Sphingobacteriales</taxon>
        <taxon>Sphingobacteriaceae</taxon>
        <taxon>Mucilaginibacter</taxon>
    </lineage>
</organism>
<evidence type="ECO:0000313" key="5">
    <source>
        <dbReference type="EMBL" id="RCH54534.1"/>
    </source>
</evidence>
<keyword evidence="6" id="KW-1185">Reference proteome</keyword>
<evidence type="ECO:0000256" key="2">
    <source>
        <dbReference type="ARBA" id="ARBA00022630"/>
    </source>
</evidence>
<dbReference type="GO" id="GO:0071949">
    <property type="term" value="F:FAD binding"/>
    <property type="evidence" value="ECO:0007669"/>
    <property type="project" value="InterPro"/>
</dbReference>
<evidence type="ECO:0000259" key="4">
    <source>
        <dbReference type="Pfam" id="PF01494"/>
    </source>
</evidence>
<evidence type="ECO:0000256" key="1">
    <source>
        <dbReference type="ARBA" id="ARBA00001974"/>
    </source>
</evidence>
<dbReference type="InterPro" id="IPR050641">
    <property type="entry name" value="RIFMO-like"/>
</dbReference>
<dbReference type="Gene3D" id="3.30.70.2450">
    <property type="match status" value="1"/>
</dbReference>
<dbReference type="Proteomes" id="UP000253209">
    <property type="component" value="Unassembled WGS sequence"/>
</dbReference>
<keyword evidence="3" id="KW-0274">FAD</keyword>
<comment type="caution">
    <text evidence="5">The sequence shown here is derived from an EMBL/GenBank/DDBJ whole genome shotgun (WGS) entry which is preliminary data.</text>
</comment>
<dbReference type="GO" id="GO:0016709">
    <property type="term" value="F:oxidoreductase activity, acting on paired donors, with incorporation or reduction of molecular oxygen, NAD(P)H as one donor, and incorporation of one atom of oxygen"/>
    <property type="evidence" value="ECO:0007669"/>
    <property type="project" value="UniProtKB-ARBA"/>
</dbReference>
<sequence>MVIGEKHVKVLVVGAGPSGLMMAAQLLRNGVMPIVIDSRNGPTDQSKALAVQARTLEIYRQMGIADRAIKDGKIAAGVSLNFEGSTKAKADFSDISTDQTAFPYILLFQQSKNERLLLDYLTQNTCPVYWATTLISLKQSDDTVSLGLEHNDTQYTITADWVIGADGAHSTVRRLANINFNGDTYPNKFYLADVELGNEIGDNAQIHIAGKDLAALFPLPEKNNFRVIGNVPHTGTNEEELQLGDILSHLDRTMGWPVNINRAKWFTVYKLHHRMAEKFRDRRCFLIGDAAHIHSPVGGQGMNTGLQDANNLGWKLAGAVTGAINTSIVSTYQDERQPVARELLNTTDRAFNLITSQNWLARGFKKWIMPRLINFIWRQDKLRKLFFKTISQTGISYRDSRINLNLSQSLYIRAGDRLPYLPVYDEKTQEETDLHAWCSKPGFTVIVMAKLKEIDVFTLAQWITLKYNGGINLFYLPPSPKNLAVYNAFEIKKGQRKAVIVRPDMHIGYLNDAVDIDMMDNYLLNVVGFELHNSPS</sequence>
<dbReference type="RefSeq" id="WP_114005517.1">
    <property type="nucleotide sequence ID" value="NZ_QGDC01000006.1"/>
</dbReference>
<dbReference type="PANTHER" id="PTHR43004">
    <property type="entry name" value="TRK SYSTEM POTASSIUM UPTAKE PROTEIN"/>
    <property type="match status" value="1"/>
</dbReference>
<dbReference type="PRINTS" id="PR00420">
    <property type="entry name" value="RNGMNOXGNASE"/>
</dbReference>
<dbReference type="SUPFAM" id="SSF51905">
    <property type="entry name" value="FAD/NAD(P)-binding domain"/>
    <property type="match status" value="1"/>
</dbReference>
<accession>A0A367GM38</accession>
<dbReference type="PANTHER" id="PTHR43004:SF19">
    <property type="entry name" value="BINDING MONOOXYGENASE, PUTATIVE (JCVI)-RELATED"/>
    <property type="match status" value="1"/>
</dbReference>
<comment type="cofactor">
    <cofactor evidence="1">
        <name>FAD</name>
        <dbReference type="ChEBI" id="CHEBI:57692"/>
    </cofactor>
</comment>
<dbReference type="OrthoDB" id="9766816at2"/>